<keyword evidence="2" id="KW-1185">Reference proteome</keyword>
<evidence type="ECO:0000256" key="1">
    <source>
        <dbReference type="SAM" id="MobiDB-lite"/>
    </source>
</evidence>
<dbReference type="WBParaSite" id="nRc.2.0.1.t04003-RA">
    <property type="protein sequence ID" value="nRc.2.0.1.t04003-RA"/>
    <property type="gene ID" value="nRc.2.0.1.g04003"/>
</dbReference>
<sequence length="63" mass="7001">MDTPADRGYGSDDLNTNPDRHNQTHSIGKEQSVPPKGKRQKLFGCLQLETQCNAKSNAEKKTD</sequence>
<evidence type="ECO:0000313" key="3">
    <source>
        <dbReference type="WBParaSite" id="nRc.2.0.1.t04003-RA"/>
    </source>
</evidence>
<dbReference type="Proteomes" id="UP000887565">
    <property type="component" value="Unplaced"/>
</dbReference>
<name>A0A915HPX7_ROMCU</name>
<organism evidence="2 3">
    <name type="scientific">Romanomermis culicivorax</name>
    <name type="common">Nematode worm</name>
    <dbReference type="NCBI Taxonomy" id="13658"/>
    <lineage>
        <taxon>Eukaryota</taxon>
        <taxon>Metazoa</taxon>
        <taxon>Ecdysozoa</taxon>
        <taxon>Nematoda</taxon>
        <taxon>Enoplea</taxon>
        <taxon>Dorylaimia</taxon>
        <taxon>Mermithida</taxon>
        <taxon>Mermithoidea</taxon>
        <taxon>Mermithidae</taxon>
        <taxon>Romanomermis</taxon>
    </lineage>
</organism>
<feature type="region of interest" description="Disordered" evidence="1">
    <location>
        <begin position="1"/>
        <end position="40"/>
    </location>
</feature>
<accession>A0A915HPX7</accession>
<proteinExistence type="predicted"/>
<dbReference type="AlphaFoldDB" id="A0A915HPX7"/>
<evidence type="ECO:0000313" key="2">
    <source>
        <dbReference type="Proteomes" id="UP000887565"/>
    </source>
</evidence>
<reference evidence="3" key="1">
    <citation type="submission" date="2022-11" db="UniProtKB">
        <authorList>
            <consortium name="WormBaseParasite"/>
        </authorList>
    </citation>
    <scope>IDENTIFICATION</scope>
</reference>
<protein>
    <submittedName>
        <fullName evidence="3">Uncharacterized protein</fullName>
    </submittedName>
</protein>